<name>A0A2X4PQR3_9PORP</name>
<dbReference type="EMBL" id="LS483447">
    <property type="protein sequence ID" value="SQH73908.1"/>
    <property type="molecule type" value="Genomic_DNA"/>
</dbReference>
<evidence type="ECO:0000313" key="3">
    <source>
        <dbReference type="EMBL" id="SQH73908.1"/>
    </source>
</evidence>
<keyword evidence="4" id="KW-1185">Reference proteome</keyword>
<dbReference type="GO" id="GO:0000287">
    <property type="term" value="F:magnesium ion binding"/>
    <property type="evidence" value="ECO:0007669"/>
    <property type="project" value="InterPro"/>
</dbReference>
<dbReference type="InterPro" id="IPR037143">
    <property type="entry name" value="4-PPantetheinyl_Trfase_dom_sf"/>
</dbReference>
<dbReference type="SUPFAM" id="SSF56214">
    <property type="entry name" value="4'-phosphopantetheinyl transferase"/>
    <property type="match status" value="2"/>
</dbReference>
<dbReference type="RefSeq" id="WP_023936474.1">
    <property type="nucleotide sequence ID" value="NZ_FUXH01000003.1"/>
</dbReference>
<keyword evidence="1" id="KW-0808">Transferase</keyword>
<evidence type="ECO:0000256" key="1">
    <source>
        <dbReference type="ARBA" id="ARBA00022679"/>
    </source>
</evidence>
<organism evidence="3 4">
    <name type="scientific">Porphyromonas crevioricanis</name>
    <dbReference type="NCBI Taxonomy" id="393921"/>
    <lineage>
        <taxon>Bacteria</taxon>
        <taxon>Pseudomonadati</taxon>
        <taxon>Bacteroidota</taxon>
        <taxon>Bacteroidia</taxon>
        <taxon>Bacteroidales</taxon>
        <taxon>Porphyromonadaceae</taxon>
        <taxon>Porphyromonas</taxon>
    </lineage>
</organism>
<accession>A0A2X4PQR3</accession>
<evidence type="ECO:0000313" key="4">
    <source>
        <dbReference type="Proteomes" id="UP000249300"/>
    </source>
</evidence>
<dbReference type="OrthoDB" id="1190494at2"/>
<dbReference type="AlphaFoldDB" id="A0A2X4PQR3"/>
<sequence length="206" mass="22770">MRQCFSDCPLDTPLLGWIDTCSIRRPERLAYQRRELRVLLSSVLRVPPSELEVAHKPNGAPYLPLFPNLNISLSHTGAAIAAILSLSPSQNGIDIEPVSSKCLQVISKFASVREIQSVHQSFSPDLAACMLWSAKETLYKLIAPASASLSQSFILKDLTGVDFLRAAFQGQVLPFFVHCPSMDLPQEIEVHVDLPENHVLTWAVLP</sequence>
<protein>
    <recommendedName>
        <fullName evidence="2">4'-phosphopantetheinyl transferase domain-containing protein</fullName>
    </recommendedName>
</protein>
<evidence type="ECO:0000259" key="2">
    <source>
        <dbReference type="Pfam" id="PF01648"/>
    </source>
</evidence>
<gene>
    <name evidence="3" type="ORF">NCTC12858_01786</name>
</gene>
<dbReference type="InterPro" id="IPR008278">
    <property type="entry name" value="4-PPantetheinyl_Trfase_dom"/>
</dbReference>
<proteinExistence type="predicted"/>
<dbReference type="Proteomes" id="UP000249300">
    <property type="component" value="Chromosome 1"/>
</dbReference>
<feature type="domain" description="4'-phosphopantetheinyl transferase" evidence="2">
    <location>
        <begin position="92"/>
        <end position="151"/>
    </location>
</feature>
<dbReference type="KEGG" id="pcre:NCTC12858_01786"/>
<dbReference type="Pfam" id="PF01648">
    <property type="entry name" value="ACPS"/>
    <property type="match status" value="1"/>
</dbReference>
<dbReference type="GO" id="GO:0008897">
    <property type="term" value="F:holo-[acyl-carrier-protein] synthase activity"/>
    <property type="evidence" value="ECO:0007669"/>
    <property type="project" value="InterPro"/>
</dbReference>
<dbReference type="Gene3D" id="3.90.470.20">
    <property type="entry name" value="4'-phosphopantetheinyl transferase domain"/>
    <property type="match status" value="1"/>
</dbReference>
<reference evidence="3 4" key="1">
    <citation type="submission" date="2018-06" db="EMBL/GenBank/DDBJ databases">
        <authorList>
            <consortium name="Pathogen Informatics"/>
            <person name="Doyle S."/>
        </authorList>
    </citation>
    <scope>NUCLEOTIDE SEQUENCE [LARGE SCALE GENOMIC DNA]</scope>
    <source>
        <strain evidence="3 4">NCTC12858</strain>
    </source>
</reference>